<feature type="transmembrane region" description="Helical" evidence="8">
    <location>
        <begin position="439"/>
        <end position="459"/>
    </location>
</feature>
<gene>
    <name evidence="10" type="ORF">LAQU0_S03e08768g</name>
</gene>
<feature type="domain" description="Major facilitator superfamily (MFS) profile" evidence="9">
    <location>
        <begin position="43"/>
        <end position="507"/>
    </location>
</feature>
<dbReference type="GO" id="GO:0022857">
    <property type="term" value="F:transmembrane transporter activity"/>
    <property type="evidence" value="ECO:0007669"/>
    <property type="project" value="InterPro"/>
</dbReference>
<keyword evidence="4 8" id="KW-0812">Transmembrane</keyword>
<dbReference type="PANTHER" id="PTHR42718:SF1">
    <property type="entry name" value="LOW AFFINITY AMMONIUM TRANSPORTER"/>
    <property type="match status" value="1"/>
</dbReference>
<protein>
    <submittedName>
        <fullName evidence="10">LAQU0S03e08768g1_1</fullName>
    </submittedName>
</protein>
<evidence type="ECO:0000256" key="1">
    <source>
        <dbReference type="ARBA" id="ARBA00004141"/>
    </source>
</evidence>
<feature type="transmembrane region" description="Helical" evidence="8">
    <location>
        <begin position="314"/>
        <end position="334"/>
    </location>
</feature>
<organism evidence="10 11">
    <name type="scientific">Lachancea quebecensis</name>
    <dbReference type="NCBI Taxonomy" id="1654605"/>
    <lineage>
        <taxon>Eukaryota</taxon>
        <taxon>Fungi</taxon>
        <taxon>Dikarya</taxon>
        <taxon>Ascomycota</taxon>
        <taxon>Saccharomycotina</taxon>
        <taxon>Saccharomycetes</taxon>
        <taxon>Saccharomycetales</taxon>
        <taxon>Saccharomycetaceae</taxon>
        <taxon>Lachancea</taxon>
    </lineage>
</organism>
<dbReference type="InterPro" id="IPR020846">
    <property type="entry name" value="MFS_dom"/>
</dbReference>
<feature type="transmembrane region" description="Helical" evidence="8">
    <location>
        <begin position="177"/>
        <end position="201"/>
    </location>
</feature>
<keyword evidence="3" id="KW-0813">Transport</keyword>
<sequence>MLVINKDETQKKDDSLTRESTHDQSQELSRPHHEGSTHKPQFLLHEVAFVGVICGAQLMTQAGLGQSIAPLHIIGDSFGTRNPGQLSWFAAAYSLTVGTFILIAGRLGDIYGHKKFFIIGFFWYALWSLLAGFSVYSNQIFFDCCRAFQGIGPALLLPNAIAILGRTYVPGRRKDMVLSLFGATAPAGFVLGAVFSSIFGQLAWWPWAYWAMGIVCFCLAVAGILVIPRMPLPKLDTSASTYQRLDIPGSVTGVIGLVLLNFAWNQGPVVGWQTPYTYSLLIVSAVFLCVFAFIESRATHPLLPLSALSSDAAFVLGCVGAGWSSFGIWIYYFWLFLEELRGHSPLLTSAQFAPVAISGLCAALTTGILISRVRASLVMLFAMTAFTVGGILIATAPVNQVYWAQAFVSIIVMPWGMDMSFPAATIMLSDSMPHEHQGLAASLVNVVVNYSISIGLGLAGTIEGQVNNEGANLLKGYRGAWYMGIGLSGFGILIALMYEYHTFRKSKKVPSEKLFA</sequence>
<feature type="transmembrane region" description="Helical" evidence="8">
    <location>
        <begin position="479"/>
        <end position="498"/>
    </location>
</feature>
<evidence type="ECO:0000256" key="4">
    <source>
        <dbReference type="ARBA" id="ARBA00022692"/>
    </source>
</evidence>
<evidence type="ECO:0000256" key="5">
    <source>
        <dbReference type="ARBA" id="ARBA00022989"/>
    </source>
</evidence>
<dbReference type="InterPro" id="IPR011701">
    <property type="entry name" value="MFS"/>
</dbReference>
<comment type="subcellular location">
    <subcellularLocation>
        <location evidence="1">Membrane</location>
        <topology evidence="1">Multi-pass membrane protein</topology>
    </subcellularLocation>
</comment>
<keyword evidence="5 8" id="KW-1133">Transmembrane helix</keyword>
<feature type="region of interest" description="Disordered" evidence="7">
    <location>
        <begin position="1"/>
        <end position="37"/>
    </location>
</feature>
<dbReference type="CDD" id="cd17476">
    <property type="entry name" value="MFS_Amf1_MDR_like"/>
    <property type="match status" value="1"/>
</dbReference>
<feature type="transmembrane region" description="Helical" evidence="8">
    <location>
        <begin position="377"/>
        <end position="396"/>
    </location>
</feature>
<comment type="similarity">
    <text evidence="2">Belongs to the major facilitator superfamily.</text>
</comment>
<feature type="transmembrane region" description="Helical" evidence="8">
    <location>
        <begin position="207"/>
        <end position="227"/>
    </location>
</feature>
<keyword evidence="11" id="KW-1185">Reference proteome</keyword>
<evidence type="ECO:0000256" key="8">
    <source>
        <dbReference type="SAM" id="Phobius"/>
    </source>
</evidence>
<dbReference type="PROSITE" id="PS50850">
    <property type="entry name" value="MFS"/>
    <property type="match status" value="1"/>
</dbReference>
<reference evidence="11" key="1">
    <citation type="submission" date="2015-10" db="EMBL/GenBank/DDBJ databases">
        <authorList>
            <person name="Devillers H."/>
        </authorList>
    </citation>
    <scope>NUCLEOTIDE SEQUENCE [LARGE SCALE GENOMIC DNA]</scope>
</reference>
<proteinExistence type="inferred from homology"/>
<evidence type="ECO:0000259" key="9">
    <source>
        <dbReference type="PROSITE" id="PS50850"/>
    </source>
</evidence>
<feature type="transmembrane region" description="Helical" evidence="8">
    <location>
        <begin position="86"/>
        <end position="104"/>
    </location>
</feature>
<evidence type="ECO:0000256" key="7">
    <source>
        <dbReference type="SAM" id="MobiDB-lite"/>
    </source>
</evidence>
<name>A0A0P1KP51_9SACH</name>
<evidence type="ECO:0000313" key="10">
    <source>
        <dbReference type="EMBL" id="CUS21704.1"/>
    </source>
</evidence>
<feature type="transmembrane region" description="Helical" evidence="8">
    <location>
        <begin position="116"/>
        <end position="135"/>
    </location>
</feature>
<dbReference type="GO" id="GO:0016020">
    <property type="term" value="C:membrane"/>
    <property type="evidence" value="ECO:0007669"/>
    <property type="project" value="UniProtKB-SubCell"/>
</dbReference>
<feature type="transmembrane region" description="Helical" evidence="8">
    <location>
        <begin position="276"/>
        <end position="294"/>
    </location>
</feature>
<feature type="transmembrane region" description="Helical" evidence="8">
    <location>
        <begin position="247"/>
        <end position="264"/>
    </location>
</feature>
<dbReference type="SUPFAM" id="SSF103473">
    <property type="entry name" value="MFS general substrate transporter"/>
    <property type="match status" value="1"/>
</dbReference>
<dbReference type="PANTHER" id="PTHR42718">
    <property type="entry name" value="MAJOR FACILITATOR SUPERFAMILY MULTIDRUG TRANSPORTER MFSC"/>
    <property type="match status" value="1"/>
</dbReference>
<evidence type="ECO:0000256" key="6">
    <source>
        <dbReference type="ARBA" id="ARBA00023136"/>
    </source>
</evidence>
<dbReference type="OrthoDB" id="2130629at2759"/>
<feature type="transmembrane region" description="Helical" evidence="8">
    <location>
        <begin position="402"/>
        <end position="427"/>
    </location>
</feature>
<dbReference type="AlphaFoldDB" id="A0A0P1KP51"/>
<feature type="transmembrane region" description="Helical" evidence="8">
    <location>
        <begin position="346"/>
        <end position="370"/>
    </location>
</feature>
<dbReference type="FunFam" id="1.20.1250.20:FF:000294">
    <property type="entry name" value="MFS transporter of unkown specificity"/>
    <property type="match status" value="1"/>
</dbReference>
<accession>A0A0P1KP51</accession>
<feature type="transmembrane region" description="Helical" evidence="8">
    <location>
        <begin position="147"/>
        <end position="165"/>
    </location>
</feature>
<dbReference type="FunFam" id="1.20.1250.20:FF:000285">
    <property type="entry name" value="MFS general substrate transporter"/>
    <property type="match status" value="1"/>
</dbReference>
<dbReference type="EMBL" id="LN890565">
    <property type="protein sequence ID" value="CUS21704.1"/>
    <property type="molecule type" value="Genomic_DNA"/>
</dbReference>
<dbReference type="Proteomes" id="UP000236544">
    <property type="component" value="Unassembled WGS sequence"/>
</dbReference>
<dbReference type="Pfam" id="PF07690">
    <property type="entry name" value="MFS_1"/>
    <property type="match status" value="1"/>
</dbReference>
<evidence type="ECO:0000256" key="2">
    <source>
        <dbReference type="ARBA" id="ARBA00008335"/>
    </source>
</evidence>
<evidence type="ECO:0000256" key="3">
    <source>
        <dbReference type="ARBA" id="ARBA00022448"/>
    </source>
</evidence>
<dbReference type="InterPro" id="IPR036259">
    <property type="entry name" value="MFS_trans_sf"/>
</dbReference>
<evidence type="ECO:0000313" key="11">
    <source>
        <dbReference type="Proteomes" id="UP000236544"/>
    </source>
</evidence>
<dbReference type="Gene3D" id="1.20.1250.20">
    <property type="entry name" value="MFS general substrate transporter like domains"/>
    <property type="match status" value="2"/>
</dbReference>
<keyword evidence="6 8" id="KW-0472">Membrane</keyword>